<proteinExistence type="inferred from homology"/>
<dbReference type="Gene3D" id="1.25.10.10">
    <property type="entry name" value="Leucine-rich Repeat Variant"/>
    <property type="match status" value="2"/>
</dbReference>
<organism evidence="3 4">
    <name type="scientific">Nicrophorus vespilloides</name>
    <name type="common">Boreal carrion beetle</name>
    <dbReference type="NCBI Taxonomy" id="110193"/>
    <lineage>
        <taxon>Eukaryota</taxon>
        <taxon>Metazoa</taxon>
        <taxon>Ecdysozoa</taxon>
        <taxon>Arthropoda</taxon>
        <taxon>Hexapoda</taxon>
        <taxon>Insecta</taxon>
        <taxon>Pterygota</taxon>
        <taxon>Neoptera</taxon>
        <taxon>Endopterygota</taxon>
        <taxon>Coleoptera</taxon>
        <taxon>Polyphaga</taxon>
        <taxon>Staphyliniformia</taxon>
        <taxon>Silphidae</taxon>
        <taxon>Nicrophorinae</taxon>
        <taxon>Nicrophorus</taxon>
    </lineage>
</organism>
<dbReference type="PANTHER" id="PTHR13554:SF10">
    <property type="entry name" value="26S PROTEASOME NON-ATPASE REGULATORY SUBUNIT 5"/>
    <property type="match status" value="1"/>
</dbReference>
<dbReference type="SUPFAM" id="SSF48371">
    <property type="entry name" value="ARM repeat"/>
    <property type="match status" value="1"/>
</dbReference>
<evidence type="ECO:0000313" key="4">
    <source>
        <dbReference type="RefSeq" id="XP_017782044.1"/>
    </source>
</evidence>
<sequence>MASKEDWCADKLSKLLNEDLRISTLNEIKEHFQEVSDSEATQTAEILQLPLVFDCLNDSNSEQVDLACEVLSLCLEKLDIAETTNRYSIPLERALTHPNSGVKLMALNEISRLVKCENARKHQLVSELSKRLLLTNVIKCVGVENLQVAVTASNIIVCFGTIATDSLLTSNVLSTIREMMAINEIVRLRFYELFVDICSTSREAHNKIVSAGLLSPMMNEITSKDVLLRLNIIEIISKLVKFDYGYDYLDNESCIDRIFRQIMNADDPIFQQLCEPGILKFFGHMAHCKPNQVFNKYPQIFDKIFVNLESSDYTAVKVSLETLAYIASSDKAIIDSFVGDKMTRAIRSISNRLQNLPTKDKVLILCWMEDLLKVNGNEIDSEICLKWFEAFSQNPMDLVMHFVHNPFEEVRLGGLGIINSLSAYVWGQTRIKQFPGLIEFLMNRTVETSKIVKELKYSIIANLVANDFNVFQIETVKQFENFLKEGTFYVQAATEIAFESNE</sequence>
<gene>
    <name evidence="4" type="primary">LOC108566583</name>
</gene>
<dbReference type="InterPro" id="IPR011989">
    <property type="entry name" value="ARM-like"/>
</dbReference>
<name>A0ABM1N5E4_NICVS</name>
<dbReference type="Proteomes" id="UP000695000">
    <property type="component" value="Unplaced"/>
</dbReference>
<dbReference type="InterPro" id="IPR016024">
    <property type="entry name" value="ARM-type_fold"/>
</dbReference>
<dbReference type="Pfam" id="PF10508">
    <property type="entry name" value="Proteasom_PSMB"/>
    <property type="match status" value="1"/>
</dbReference>
<evidence type="ECO:0000256" key="2">
    <source>
        <dbReference type="ARBA" id="ARBA00014933"/>
    </source>
</evidence>
<accession>A0ABM1N5E4</accession>
<dbReference type="PANTHER" id="PTHR13554">
    <property type="entry name" value="26S PROTEASOME NON-ATPASE REGULATORY SUBUNIT 5-RELATED"/>
    <property type="match status" value="1"/>
</dbReference>
<evidence type="ECO:0000256" key="1">
    <source>
        <dbReference type="ARBA" id="ARBA00006823"/>
    </source>
</evidence>
<comment type="similarity">
    <text evidence="1">Belongs to the proteasome subunit S5B/HSM3 family.</text>
</comment>
<dbReference type="GeneID" id="108566583"/>
<reference evidence="4" key="1">
    <citation type="submission" date="2025-08" db="UniProtKB">
        <authorList>
            <consortium name="RefSeq"/>
        </authorList>
    </citation>
    <scope>IDENTIFICATION</scope>
    <source>
        <tissue evidence="4">Whole Larva</tissue>
    </source>
</reference>
<evidence type="ECO:0000313" key="3">
    <source>
        <dbReference type="Proteomes" id="UP000695000"/>
    </source>
</evidence>
<protein>
    <recommendedName>
        <fullName evidence="2">26S proteasome non-ATPase regulatory subunit 5</fullName>
    </recommendedName>
</protein>
<keyword evidence="3" id="KW-1185">Reference proteome</keyword>
<dbReference type="RefSeq" id="XP_017782044.1">
    <property type="nucleotide sequence ID" value="XM_017926555.1"/>
</dbReference>
<dbReference type="InterPro" id="IPR019538">
    <property type="entry name" value="PSMD5"/>
</dbReference>